<keyword evidence="3" id="KW-1185">Reference proteome</keyword>
<protein>
    <submittedName>
        <fullName evidence="2">Unnamed protein product</fullName>
    </submittedName>
</protein>
<comment type="caution">
    <text evidence="2">The sequence shown here is derived from an EMBL/GenBank/DDBJ whole genome shotgun (WGS) entry which is preliminary data.</text>
</comment>
<feature type="compositionally biased region" description="Basic and acidic residues" evidence="1">
    <location>
        <begin position="77"/>
        <end position="89"/>
    </location>
</feature>
<accession>A0A9W6Y013</accession>
<sequence length="119" mass="12868">MEYDSREERATPFSGPANGSRGGKLEVPVRARRAVVREQKEDEELKVPARTRVDAAENVMSRARVPTDGRAASTSDRAGRQERTAKAENDCVNGDVGVRAPPMTSVTEKTGESVPTLGE</sequence>
<dbReference type="Proteomes" id="UP001165121">
    <property type="component" value="Unassembled WGS sequence"/>
</dbReference>
<feature type="region of interest" description="Disordered" evidence="1">
    <location>
        <begin position="57"/>
        <end position="119"/>
    </location>
</feature>
<organism evidence="2 3">
    <name type="scientific">Phytophthora fragariaefolia</name>
    <dbReference type="NCBI Taxonomy" id="1490495"/>
    <lineage>
        <taxon>Eukaryota</taxon>
        <taxon>Sar</taxon>
        <taxon>Stramenopiles</taxon>
        <taxon>Oomycota</taxon>
        <taxon>Peronosporomycetes</taxon>
        <taxon>Peronosporales</taxon>
        <taxon>Peronosporaceae</taxon>
        <taxon>Phytophthora</taxon>
    </lineage>
</organism>
<gene>
    <name evidence="2" type="ORF">Pfra01_001907500</name>
</gene>
<evidence type="ECO:0000313" key="2">
    <source>
        <dbReference type="EMBL" id="GMF48866.1"/>
    </source>
</evidence>
<feature type="compositionally biased region" description="Basic and acidic residues" evidence="1">
    <location>
        <begin position="1"/>
        <end position="10"/>
    </location>
</feature>
<feature type="region of interest" description="Disordered" evidence="1">
    <location>
        <begin position="1"/>
        <end position="26"/>
    </location>
</feature>
<name>A0A9W6Y013_9STRA</name>
<dbReference type="EMBL" id="BSXT01002419">
    <property type="protein sequence ID" value="GMF48866.1"/>
    <property type="molecule type" value="Genomic_DNA"/>
</dbReference>
<dbReference type="AlphaFoldDB" id="A0A9W6Y013"/>
<proteinExistence type="predicted"/>
<evidence type="ECO:0000256" key="1">
    <source>
        <dbReference type="SAM" id="MobiDB-lite"/>
    </source>
</evidence>
<reference evidence="2" key="1">
    <citation type="submission" date="2023-04" db="EMBL/GenBank/DDBJ databases">
        <title>Phytophthora fragariaefolia NBRC 109709.</title>
        <authorList>
            <person name="Ichikawa N."/>
            <person name="Sato H."/>
            <person name="Tonouchi N."/>
        </authorList>
    </citation>
    <scope>NUCLEOTIDE SEQUENCE</scope>
    <source>
        <strain evidence="2">NBRC 109709</strain>
    </source>
</reference>
<evidence type="ECO:0000313" key="3">
    <source>
        <dbReference type="Proteomes" id="UP001165121"/>
    </source>
</evidence>